<keyword evidence="3" id="KW-1185">Reference proteome</keyword>
<proteinExistence type="predicted"/>
<sequence length="150" mass="17387">MLRRRLTTLSLLLRLRLAFAMFKKDYCFWLEETEEFKASLQFHQGSFDEQEACGKCTTTLSNLALHPAMSNPQATHSLFLSFSRIEKPEYMGDLGEPENAYVNYSEGDQVQDYVTYHPPNKRPRTVELEGRALCFSSASFRIERKQDFGL</sequence>
<dbReference type="AlphaFoldDB" id="A0A9Q3C8D0"/>
<accession>A0A9Q3C8D0</accession>
<feature type="chain" id="PRO_5040390340" evidence="1">
    <location>
        <begin position="21"/>
        <end position="150"/>
    </location>
</feature>
<evidence type="ECO:0000313" key="2">
    <source>
        <dbReference type="EMBL" id="MBW0479013.1"/>
    </source>
</evidence>
<reference evidence="2" key="1">
    <citation type="submission" date="2021-03" db="EMBL/GenBank/DDBJ databases">
        <title>Draft genome sequence of rust myrtle Austropuccinia psidii MF-1, a brazilian biotype.</title>
        <authorList>
            <person name="Quecine M.C."/>
            <person name="Pachon D.M.R."/>
            <person name="Bonatelli M.L."/>
            <person name="Correr F.H."/>
            <person name="Franceschini L.M."/>
            <person name="Leite T.F."/>
            <person name="Margarido G.R.A."/>
            <person name="Almeida C.A."/>
            <person name="Ferrarezi J.A."/>
            <person name="Labate C.A."/>
        </authorList>
    </citation>
    <scope>NUCLEOTIDE SEQUENCE</scope>
    <source>
        <strain evidence="2">MF-1</strain>
    </source>
</reference>
<evidence type="ECO:0000256" key="1">
    <source>
        <dbReference type="SAM" id="SignalP"/>
    </source>
</evidence>
<gene>
    <name evidence="2" type="ORF">O181_018728</name>
</gene>
<name>A0A9Q3C8D0_9BASI</name>
<keyword evidence="1" id="KW-0732">Signal</keyword>
<dbReference type="EMBL" id="AVOT02005421">
    <property type="protein sequence ID" value="MBW0479013.1"/>
    <property type="molecule type" value="Genomic_DNA"/>
</dbReference>
<organism evidence="2 3">
    <name type="scientific">Austropuccinia psidii MF-1</name>
    <dbReference type="NCBI Taxonomy" id="1389203"/>
    <lineage>
        <taxon>Eukaryota</taxon>
        <taxon>Fungi</taxon>
        <taxon>Dikarya</taxon>
        <taxon>Basidiomycota</taxon>
        <taxon>Pucciniomycotina</taxon>
        <taxon>Pucciniomycetes</taxon>
        <taxon>Pucciniales</taxon>
        <taxon>Sphaerophragmiaceae</taxon>
        <taxon>Austropuccinia</taxon>
    </lineage>
</organism>
<feature type="signal peptide" evidence="1">
    <location>
        <begin position="1"/>
        <end position="20"/>
    </location>
</feature>
<dbReference type="Proteomes" id="UP000765509">
    <property type="component" value="Unassembled WGS sequence"/>
</dbReference>
<evidence type="ECO:0000313" key="3">
    <source>
        <dbReference type="Proteomes" id="UP000765509"/>
    </source>
</evidence>
<comment type="caution">
    <text evidence="2">The sequence shown here is derived from an EMBL/GenBank/DDBJ whole genome shotgun (WGS) entry which is preliminary data.</text>
</comment>
<protein>
    <submittedName>
        <fullName evidence="2">Uncharacterized protein</fullName>
    </submittedName>
</protein>